<feature type="region of interest" description="Disordered" evidence="1">
    <location>
        <begin position="1426"/>
        <end position="1449"/>
    </location>
</feature>
<evidence type="ECO:0000313" key="2">
    <source>
        <dbReference type="EMBL" id="RXJ72748.1"/>
    </source>
</evidence>
<gene>
    <name evidence="2" type="ORF">CS022_14025</name>
</gene>
<protein>
    <submittedName>
        <fullName evidence="2">Uncharacterized protein</fullName>
    </submittedName>
</protein>
<evidence type="ECO:0000256" key="1">
    <source>
        <dbReference type="SAM" id="MobiDB-lite"/>
    </source>
</evidence>
<feature type="region of interest" description="Disordered" evidence="1">
    <location>
        <begin position="1464"/>
        <end position="1500"/>
    </location>
</feature>
<accession>A0A4V1LSS8</accession>
<dbReference type="EMBL" id="PEIB01000016">
    <property type="protein sequence ID" value="RXJ72748.1"/>
    <property type="molecule type" value="Genomic_DNA"/>
</dbReference>
<feature type="region of interest" description="Disordered" evidence="1">
    <location>
        <begin position="880"/>
        <end position="928"/>
    </location>
</feature>
<feature type="compositionally biased region" description="Basic and acidic residues" evidence="1">
    <location>
        <begin position="1488"/>
        <end position="1497"/>
    </location>
</feature>
<feature type="region of interest" description="Disordered" evidence="1">
    <location>
        <begin position="1"/>
        <end position="48"/>
    </location>
</feature>
<dbReference type="RefSeq" id="WP_129122794.1">
    <property type="nucleotide sequence ID" value="NZ_PEIB01000016.1"/>
</dbReference>
<name>A0A4V1LSS8_9GAMM</name>
<keyword evidence="3" id="KW-1185">Reference proteome</keyword>
<feature type="compositionally biased region" description="Polar residues" evidence="1">
    <location>
        <begin position="277"/>
        <end position="289"/>
    </location>
</feature>
<feature type="compositionally biased region" description="Polar residues" evidence="1">
    <location>
        <begin position="1477"/>
        <end position="1487"/>
    </location>
</feature>
<feature type="compositionally biased region" description="Polar residues" evidence="1">
    <location>
        <begin position="883"/>
        <end position="896"/>
    </location>
</feature>
<feature type="compositionally biased region" description="Polar residues" evidence="1">
    <location>
        <begin position="1426"/>
        <end position="1435"/>
    </location>
</feature>
<reference evidence="2 3" key="1">
    <citation type="submission" date="2017-10" db="EMBL/GenBank/DDBJ databases">
        <title>Nyctiphanis sp. nov., isolated from the stomach of the euphausiid Nyctiphanes simplex (Hansen, 1911) in the Gulf of California.</title>
        <authorList>
            <person name="Gomez-Gil B."/>
            <person name="Aguilar-Mendez M."/>
            <person name="Lopez-Cortes A."/>
            <person name="Gomez-Gutierrez J."/>
            <person name="Roque A."/>
            <person name="Lang E."/>
            <person name="Gonzalez-Castillo A."/>
        </authorList>
    </citation>
    <scope>NUCLEOTIDE SEQUENCE [LARGE SCALE GENOMIC DNA]</scope>
    <source>
        <strain evidence="2 3">CAIM 600</strain>
    </source>
</reference>
<feature type="compositionally biased region" description="Polar residues" evidence="1">
    <location>
        <begin position="1"/>
        <end position="10"/>
    </location>
</feature>
<feature type="region of interest" description="Disordered" evidence="1">
    <location>
        <begin position="277"/>
        <end position="308"/>
    </location>
</feature>
<proteinExistence type="predicted"/>
<dbReference type="Proteomes" id="UP000290287">
    <property type="component" value="Unassembled WGS sequence"/>
</dbReference>
<evidence type="ECO:0000313" key="3">
    <source>
        <dbReference type="Proteomes" id="UP000290287"/>
    </source>
</evidence>
<feature type="compositionally biased region" description="Basic and acidic residues" evidence="1">
    <location>
        <begin position="12"/>
        <end position="35"/>
    </location>
</feature>
<feature type="region of interest" description="Disordered" evidence="1">
    <location>
        <begin position="1288"/>
        <end position="1307"/>
    </location>
</feature>
<sequence length="1571" mass="173015">METTQSNVTNDKGYKVNNRFDGESEEAKGENESNIKKKREKKTKESNVLSDKKIAKQSLINDVNKNKVETIQHKKDTLDAQNTLEKVRTSTSTWLDDKNNQEVLYFALTGKKNLSAEDKEKLSLLVNDIKKRKVFDGNIVVADGKKVVLSSGKTTRAKAGGNLRQNGPNDGGLNGLFVAGKGGEKSTIFIKPHLSRERLGATIREEYGEAIGSYAEKLGIKLANGDVGARIEKISRLNAQLLTESDFKTADNDTGFITIKQQDGSSVLLKGKAQWSSFPSAQTPPITQGNDDRTEIPPGPQHDPTFRKSLISQPNYDFSREYGASSGSEHVADLSPENNPFGYDKRLPPFKVWQAVQQASNYNPDFSAPISVEEFEDVIFKTYNNASANTDESVLVSRAAARILQDRRSTLHGDESGFDMGMLGSPSAEAGQRASAELQRAKQRLNGLSKYGLYSESKDVSGLWQARLDAGRVFLESNSNYTGSYSDNDALESYYNNLSNHANDVATYLWAARNGIERKQEMSDIDFAKKMNNVSRFFDDASALNDRGFVLKGRETFYREKMFQEARIRGDKYLPTQGQINDAMTTKLYEDGFKAQFNNSQLNQAYATHKALQHVVKSDVLNSWLNQRVANSHTLSVNYDHPTKTYPVKSLSVVEMENKDKFALYLNKDNEVKKVPISDEEYNNFIENKYSGGSHYSPDSSFPRRIDEDMFGEREYLGRDRLEPVYFHVEREPTFAYSSSVDESSASSLIDAVGNMYKKNVEAQMPFTQEVFSDKSPLEAAGLAVADTLFPFSSHIDRAINNPGYPIDWKGIGSGFIESVPELIPALGSVLKAGKSALKLVAKGVTRAGLGAGASTTASIFRSGVGKVKQFFGNLKDDAFSGFQPNNRPRTLTPGNSEPPLPGGRVRPERLPDDALQTPSSRVDPEVNPASQDIAERIIREESETTAELFRRSDESVSLHPAGKANEVNEAIEISQATVDLVKTFPGMAATFGHLGAIVRKSIESDRVSLPNLLGIDMEEVRKNNENIKFDPQTGNYYTTRGDGNTGKTSLVFSYAKKGNSARVSSGTKKNVANESVFRVKIDLPNNPKGETTVKAYYIYDFNSDNSPFQAQGIGGELGIDTAVQFKIGSDHQVKKDSIEFIINGYGRHNDVTAAKISPKPDSFLGRQRVANKVSAKHDAGIDLRWKVNATQNGDVDWGDFFSKAAIANTPFLAAAISASSSKFAVPDDLSTSANQKKYRNRLRLGKLLGGVALAAGAGAWAAYRPDKVETYVQNYYESKTAKPLGKDGSGFWQNGPRGNRSSRGQEVSLTVRHTIPTGPSTNHQIPNGASFSSNVLPIGFNPAHDILNPVDAQNTFGWSPGPFSRDKYSQPVSPSRFPRSGTVQFIGPQGALRPTHFILNGQRDQIYAADPAGGKYRKLNVESGDVNNNLSQDFGSRRYSTRADGSGFIPVERYPQKLPVYSAKETEGESEGLQPYGSQTSNSDNRPTQREEDYQKDPASLVSQTAYISGINPEDLIAFSGSDGRVYLERNPQNNQYYLAIPSDRFNPANRVLVINGKYYLSAPTGNIQI</sequence>
<comment type="caution">
    <text evidence="2">The sequence shown here is derived from an EMBL/GenBank/DDBJ whole genome shotgun (WGS) entry which is preliminary data.</text>
</comment>
<organism evidence="2 3">
    <name type="scientific">Veronia nyctiphanis</name>
    <dbReference type="NCBI Taxonomy" id="1278244"/>
    <lineage>
        <taxon>Bacteria</taxon>
        <taxon>Pseudomonadati</taxon>
        <taxon>Pseudomonadota</taxon>
        <taxon>Gammaproteobacteria</taxon>
        <taxon>Vibrionales</taxon>
        <taxon>Vibrionaceae</taxon>
        <taxon>Veronia</taxon>
    </lineage>
</organism>